<evidence type="ECO:0000313" key="4">
    <source>
        <dbReference type="Proteomes" id="UP000285650"/>
    </source>
</evidence>
<dbReference type="EMBL" id="QSKV01000011">
    <property type="protein sequence ID" value="RHE90158.1"/>
    <property type="molecule type" value="Genomic_DNA"/>
</dbReference>
<evidence type="ECO:0000259" key="2">
    <source>
        <dbReference type="Pfam" id="PF21012"/>
    </source>
</evidence>
<dbReference type="AlphaFoldDB" id="A0A414L6C3"/>
<dbReference type="Proteomes" id="UP000285650">
    <property type="component" value="Unassembled WGS sequence"/>
</dbReference>
<sequence length="513" mass="57228">MKQRFLIILTVIVLLPIKLAAADTLTVEQKLVSEYSRMTVFRNQVWQNAAIRYDQRPFTLTDISVKGLYDQRGNAALAQEGNGKKDFSAEVNSFLVLNQSSRLFGQASYRNGRRKNVVWNENSDYSMLYPYVVGDSIGGFMKEEEYKFSGGYAYRFGKWTAGAEIGYRAVIAYRDKDPRPRNIISDLQASVALARNLNEKYTLGLSVQVRKYNQKSDIKFLADKGSTSVYQMLGLGMDYIRFAGTQTSTRYTGSGIGGSIDLLPVSQNGENNGFSVSLRTDYFHLTKQLSNLDYTPINEIKNIDVSLETAWTRQIREWEYGVHLLAALQQRTGVENIFGEPSGNSYPKLSSIDQFKNTTLKAGLKGRIGQTLDTNCRWGWTLLPSVGYGQTKPEYKSNGRYVEIASASGGLEAQSLWKVSKMLLSASVAGGYTTNVKSEYSLPGLDTQKSAGSALLSNIDYLSDDHASIALKLRGDYVVNKQYALFLSANWLHQEYKNCGGTDRIEVSLGVTF</sequence>
<feature type="signal peptide" evidence="1">
    <location>
        <begin position="1"/>
        <end position="21"/>
    </location>
</feature>
<proteinExistence type="predicted"/>
<organism evidence="3 4">
    <name type="scientific">Bacteroides intestinalis</name>
    <dbReference type="NCBI Taxonomy" id="329854"/>
    <lineage>
        <taxon>Bacteria</taxon>
        <taxon>Pseudomonadati</taxon>
        <taxon>Bacteroidota</taxon>
        <taxon>Bacteroidia</taxon>
        <taxon>Bacteroidales</taxon>
        <taxon>Bacteroidaceae</taxon>
        <taxon>Bacteroides</taxon>
    </lineage>
</organism>
<evidence type="ECO:0000313" key="3">
    <source>
        <dbReference type="EMBL" id="RHE90158.1"/>
    </source>
</evidence>
<accession>A0A414L6C3</accession>
<protein>
    <recommendedName>
        <fullName evidence="2">DUF6850 domain-containing protein</fullName>
    </recommendedName>
</protein>
<dbReference type="RefSeq" id="WP_118222924.1">
    <property type="nucleotide sequence ID" value="NZ_JADNIJ010000031.1"/>
</dbReference>
<feature type="chain" id="PRO_5019550036" description="DUF6850 domain-containing protein" evidence="1">
    <location>
        <begin position="22"/>
        <end position="513"/>
    </location>
</feature>
<feature type="domain" description="DUF6850" evidence="2">
    <location>
        <begin position="55"/>
        <end position="513"/>
    </location>
</feature>
<keyword evidence="1" id="KW-0732">Signal</keyword>
<dbReference type="Pfam" id="PF21012">
    <property type="entry name" value="DUF6850"/>
    <property type="match status" value="1"/>
</dbReference>
<reference evidence="3 4" key="1">
    <citation type="submission" date="2018-08" db="EMBL/GenBank/DDBJ databases">
        <title>A genome reference for cultivated species of the human gut microbiota.</title>
        <authorList>
            <person name="Zou Y."/>
            <person name="Xue W."/>
            <person name="Luo G."/>
        </authorList>
    </citation>
    <scope>NUCLEOTIDE SEQUENCE [LARGE SCALE GENOMIC DNA]</scope>
    <source>
        <strain evidence="3 4">AM27-17</strain>
    </source>
</reference>
<evidence type="ECO:0000256" key="1">
    <source>
        <dbReference type="SAM" id="SignalP"/>
    </source>
</evidence>
<name>A0A414L6C3_9BACE</name>
<dbReference type="InterPro" id="IPR049236">
    <property type="entry name" value="DUF6850"/>
</dbReference>
<gene>
    <name evidence="3" type="ORF">DW712_16580</name>
</gene>
<comment type="caution">
    <text evidence="3">The sequence shown here is derived from an EMBL/GenBank/DDBJ whole genome shotgun (WGS) entry which is preliminary data.</text>
</comment>